<dbReference type="PANTHER" id="PTHR21304:SF0">
    <property type="entry name" value="MICOS COMPLEX SUBUNIT MIC10"/>
    <property type="match status" value="1"/>
</dbReference>
<dbReference type="Proteomes" id="UP000095284">
    <property type="component" value="Unplaced"/>
</dbReference>
<proteinExistence type="inferred from homology"/>
<comment type="subunit">
    <text evidence="9">Component of the mitochondrial contact site and cristae organizing system (MICOS) complex.</text>
</comment>
<evidence type="ECO:0000256" key="3">
    <source>
        <dbReference type="ARBA" id="ARBA00006792"/>
    </source>
</evidence>
<evidence type="ECO:0000256" key="6">
    <source>
        <dbReference type="ARBA" id="ARBA00022989"/>
    </source>
</evidence>
<dbReference type="AlphaFoldDB" id="A0A1I7SM71"/>
<reference evidence="13" key="1">
    <citation type="submission" date="2016-11" db="UniProtKB">
        <authorList>
            <consortium name="WormBaseParasite"/>
        </authorList>
    </citation>
    <scope>IDENTIFICATION</scope>
</reference>
<dbReference type="OrthoDB" id="1916310at2759"/>
<comment type="subcellular location">
    <subcellularLocation>
        <location evidence="2 9">Mitochondrion inner membrane</location>
        <topology evidence="2 9">Single-pass membrane protein</topology>
    </subcellularLocation>
</comment>
<keyword evidence="5 9" id="KW-0999">Mitochondrion inner membrane</keyword>
<dbReference type="Proteomes" id="UP000582659">
    <property type="component" value="Unassembled WGS sequence"/>
</dbReference>
<dbReference type="EMBL" id="CAJFDI010000006">
    <property type="protein sequence ID" value="CAD5234330.1"/>
    <property type="molecule type" value="Genomic_DNA"/>
</dbReference>
<organism evidence="11 13">
    <name type="scientific">Bursaphelenchus xylophilus</name>
    <name type="common">Pinewood nematode worm</name>
    <name type="synonym">Aphelenchoides xylophilus</name>
    <dbReference type="NCBI Taxonomy" id="6326"/>
    <lineage>
        <taxon>Eukaryota</taxon>
        <taxon>Metazoa</taxon>
        <taxon>Ecdysozoa</taxon>
        <taxon>Nematoda</taxon>
        <taxon>Chromadorea</taxon>
        <taxon>Rhabditida</taxon>
        <taxon>Tylenchina</taxon>
        <taxon>Tylenchomorpha</taxon>
        <taxon>Aphelenchoidea</taxon>
        <taxon>Aphelenchoididae</taxon>
        <taxon>Bursaphelenchus</taxon>
    </lineage>
</organism>
<evidence type="ECO:0000256" key="7">
    <source>
        <dbReference type="ARBA" id="ARBA00023128"/>
    </source>
</evidence>
<evidence type="ECO:0000256" key="8">
    <source>
        <dbReference type="ARBA" id="ARBA00023136"/>
    </source>
</evidence>
<protein>
    <recommendedName>
        <fullName evidence="9">MICOS complex subunit MIC10</fullName>
    </recommendedName>
</protein>
<comment type="function">
    <text evidence="1 9">Component of the MICOS complex, a large protein complex of the mitochondrial inner membrane that plays crucial roles in the maintenance of crista junctions, inner membrane architecture, and formation of contact sites to the outer membrane.</text>
</comment>
<keyword evidence="12" id="KW-1185">Reference proteome</keyword>
<evidence type="ECO:0000313" key="12">
    <source>
        <dbReference type="Proteomes" id="UP000659654"/>
    </source>
</evidence>
<sequence>MADRSENEVGTKLDRCFADSLLKIAGGIAIGVVSSVALFKGRTAPVWLGTGVGIGMGWSNCRHDLNQPYLLHGQKVKVGQEGGKPVYQIVVQPTKV</sequence>
<evidence type="ECO:0000256" key="5">
    <source>
        <dbReference type="ARBA" id="ARBA00022792"/>
    </source>
</evidence>
<dbReference type="Pfam" id="PF04418">
    <property type="entry name" value="DUF543"/>
    <property type="match status" value="1"/>
</dbReference>
<keyword evidence="8 9" id="KW-0472">Membrane</keyword>
<evidence type="ECO:0000256" key="2">
    <source>
        <dbReference type="ARBA" id="ARBA00004434"/>
    </source>
</evidence>
<gene>
    <name evidence="10" type="ORF">BXYJ_LOCUS14421</name>
</gene>
<comment type="similarity">
    <text evidence="3 9">Belongs to the MICOS complex subunit Mic10 family.</text>
</comment>
<dbReference type="eggNOG" id="KOG4604">
    <property type="taxonomic scope" value="Eukaryota"/>
</dbReference>
<keyword evidence="4 9" id="KW-0812">Transmembrane</keyword>
<name>A0A1I7SM71_BURXY</name>
<dbReference type="WBParaSite" id="BXY_1415500.1">
    <property type="protein sequence ID" value="BXY_1415500.1"/>
    <property type="gene ID" value="BXY_1415500"/>
</dbReference>
<evidence type="ECO:0000313" key="10">
    <source>
        <dbReference type="EMBL" id="CAD5234330.1"/>
    </source>
</evidence>
<evidence type="ECO:0000256" key="1">
    <source>
        <dbReference type="ARBA" id="ARBA00002689"/>
    </source>
</evidence>
<evidence type="ECO:0000256" key="4">
    <source>
        <dbReference type="ARBA" id="ARBA00022692"/>
    </source>
</evidence>
<evidence type="ECO:0000256" key="9">
    <source>
        <dbReference type="RuleBase" id="RU363011"/>
    </source>
</evidence>
<accession>A0A1I7SM71</accession>
<evidence type="ECO:0000313" key="11">
    <source>
        <dbReference type="Proteomes" id="UP000095284"/>
    </source>
</evidence>
<dbReference type="PANTHER" id="PTHR21304">
    <property type="entry name" value="MICOS COMPLEX SUBUNIT MIC10"/>
    <property type="match status" value="1"/>
</dbReference>
<evidence type="ECO:0000313" key="13">
    <source>
        <dbReference type="WBParaSite" id="BXY_1415500.1"/>
    </source>
</evidence>
<dbReference type="EMBL" id="CAJFCV020000006">
    <property type="protein sequence ID" value="CAG9130019.1"/>
    <property type="molecule type" value="Genomic_DNA"/>
</dbReference>
<dbReference type="InterPro" id="IPR007512">
    <property type="entry name" value="Mic10"/>
</dbReference>
<keyword evidence="7 9" id="KW-0496">Mitochondrion</keyword>
<dbReference type="Proteomes" id="UP000659654">
    <property type="component" value="Unassembled WGS sequence"/>
</dbReference>
<feature type="transmembrane region" description="Helical" evidence="9">
    <location>
        <begin position="20"/>
        <end position="39"/>
    </location>
</feature>
<dbReference type="GO" id="GO:0061617">
    <property type="term" value="C:MICOS complex"/>
    <property type="evidence" value="ECO:0007669"/>
    <property type="project" value="UniProtKB-UniRule"/>
</dbReference>
<keyword evidence="6 9" id="KW-1133">Transmembrane helix</keyword>
<reference evidence="10" key="2">
    <citation type="submission" date="2020-09" db="EMBL/GenBank/DDBJ databases">
        <authorList>
            <person name="Kikuchi T."/>
        </authorList>
    </citation>
    <scope>NUCLEOTIDE SEQUENCE</scope>
    <source>
        <strain evidence="10">Ka4C1</strain>
    </source>
</reference>